<gene>
    <name evidence="1" type="ORF">SAMN05444338_110138</name>
</gene>
<dbReference type="OrthoDB" id="732094at2"/>
<accession>A0A1H3BWA0</accession>
<reference evidence="2" key="1">
    <citation type="submission" date="2016-10" db="EMBL/GenBank/DDBJ databases">
        <authorList>
            <person name="Varghese N."/>
            <person name="Submissions S."/>
        </authorList>
    </citation>
    <scope>NUCLEOTIDE SEQUENCE [LARGE SCALE GENOMIC DNA]</scope>
    <source>
        <strain evidence="2">DSM 15718</strain>
    </source>
</reference>
<sequence length="505" mass="59011">MSNIHAIIASLSNDNKKEFVRNLRERNKRNDTKNVELFRLLDNANMPSDIDVILYGKPSKGAYHALSKRLHDLLIDFVATKGFDKESSEEMNALKLLLASRIFFQQKQPFIAFKTLAKAEIIAGKHSLFNILNEIYQTLLLHAHLNTTLDLQNVIDKYQTNKLNIGLEENLNLFYATIQAELSHGNPGISDTINRNLVKFNISITKSLSYQSLFKILQITNQVAYVTRDYQAILPFIEDACKKIEATERTKDKHLYDHLQVLYYLANTYFRIKNFELSAAYLDTMHSNMSLENKKYSSVFYPQYVLLKNLVLIFKGQNDEAVREITLFDFEKYKNKTDYTLDLKLTLVVALFFKNNYKEALKTLQGFYHSNYWYIEKMGYIWVIQKNLIEILLLIELDYMDLAESRLSSFRRKYTAHIQAHNGSVVLDFFKLITIFYYKTEDIYSENFRKKADNLLNINSKDTDVFTISFYAWIRAKIDKADFYATCLSHIKMLSHMSGVNKITE</sequence>
<protein>
    <submittedName>
        <fullName evidence="1">Uncharacterized protein</fullName>
    </submittedName>
</protein>
<dbReference type="EMBL" id="FNMV01000010">
    <property type="protein sequence ID" value="SDX46217.1"/>
    <property type="molecule type" value="Genomic_DNA"/>
</dbReference>
<keyword evidence="2" id="KW-1185">Reference proteome</keyword>
<dbReference type="AlphaFoldDB" id="A0A1H3BWA0"/>
<dbReference type="Proteomes" id="UP000198569">
    <property type="component" value="Unassembled WGS sequence"/>
</dbReference>
<name>A0A1H3BWA0_9FLAO</name>
<evidence type="ECO:0000313" key="1">
    <source>
        <dbReference type="EMBL" id="SDX46217.1"/>
    </source>
</evidence>
<dbReference type="RefSeq" id="WP_091433425.1">
    <property type="nucleotide sequence ID" value="NZ_FNMV01000010.1"/>
</dbReference>
<evidence type="ECO:0000313" key="2">
    <source>
        <dbReference type="Proteomes" id="UP000198569"/>
    </source>
</evidence>
<proteinExistence type="predicted"/>
<dbReference type="STRING" id="229203.SAMN05444338_110138"/>
<organism evidence="1 2">
    <name type="scientific">Flavobacterium degerlachei</name>
    <dbReference type="NCBI Taxonomy" id="229203"/>
    <lineage>
        <taxon>Bacteria</taxon>
        <taxon>Pseudomonadati</taxon>
        <taxon>Bacteroidota</taxon>
        <taxon>Flavobacteriia</taxon>
        <taxon>Flavobacteriales</taxon>
        <taxon>Flavobacteriaceae</taxon>
        <taxon>Flavobacterium</taxon>
    </lineage>
</organism>